<feature type="region of interest" description="Disordered" evidence="1">
    <location>
        <begin position="1"/>
        <end position="60"/>
    </location>
</feature>
<feature type="compositionally biased region" description="Basic and acidic residues" evidence="1">
    <location>
        <begin position="15"/>
        <end position="60"/>
    </location>
</feature>
<name>A0A919F538_9XANT</name>
<sequence>MPSKKPINPLGQVSDQDKAHTPDKLRRDDALWKEHDMPDESTERNRAKPEDYERPVQEDD</sequence>
<reference evidence="2" key="2">
    <citation type="submission" date="2020-09" db="EMBL/GenBank/DDBJ databases">
        <authorList>
            <person name="Sun Q."/>
            <person name="Ohkuma M."/>
        </authorList>
    </citation>
    <scope>NUCLEOTIDE SEQUENCE</scope>
    <source>
        <strain evidence="2">JCM 13306</strain>
    </source>
</reference>
<protein>
    <submittedName>
        <fullName evidence="2">Uncharacterized protein</fullName>
    </submittedName>
</protein>
<reference evidence="2" key="1">
    <citation type="journal article" date="2014" name="Int. J. Syst. Evol. Microbiol.">
        <title>Complete genome sequence of Corynebacterium casei LMG S-19264T (=DSM 44701T), isolated from a smear-ripened cheese.</title>
        <authorList>
            <consortium name="US DOE Joint Genome Institute (JGI-PGF)"/>
            <person name="Walter F."/>
            <person name="Albersmeier A."/>
            <person name="Kalinowski J."/>
            <person name="Ruckert C."/>
        </authorList>
    </citation>
    <scope>NUCLEOTIDE SEQUENCE</scope>
    <source>
        <strain evidence="2">JCM 13306</strain>
    </source>
</reference>
<evidence type="ECO:0000256" key="1">
    <source>
        <dbReference type="SAM" id="MobiDB-lite"/>
    </source>
</evidence>
<organism evidence="2 3">
    <name type="scientific">Xanthomonas boreopolis</name>
    <dbReference type="NCBI Taxonomy" id="86183"/>
    <lineage>
        <taxon>Bacteria</taxon>
        <taxon>Pseudomonadati</taxon>
        <taxon>Pseudomonadota</taxon>
        <taxon>Gammaproteobacteria</taxon>
        <taxon>Lysobacterales</taxon>
        <taxon>Lysobacteraceae</taxon>
        <taxon>Xanthomonas</taxon>
    </lineage>
</organism>
<gene>
    <name evidence="2" type="ORF">GCM10009090_02090</name>
</gene>
<keyword evidence="3" id="KW-1185">Reference proteome</keyword>
<proteinExistence type="predicted"/>
<evidence type="ECO:0000313" key="3">
    <source>
        <dbReference type="Proteomes" id="UP000623958"/>
    </source>
</evidence>
<evidence type="ECO:0000313" key="2">
    <source>
        <dbReference type="EMBL" id="GHH46663.1"/>
    </source>
</evidence>
<dbReference type="RefSeq" id="WP_140721186.1">
    <property type="nucleotide sequence ID" value="NZ_BNBA01000001.1"/>
</dbReference>
<dbReference type="AlphaFoldDB" id="A0A919F538"/>
<comment type="caution">
    <text evidence="2">The sequence shown here is derived from an EMBL/GenBank/DDBJ whole genome shotgun (WGS) entry which is preliminary data.</text>
</comment>
<dbReference type="Proteomes" id="UP000623958">
    <property type="component" value="Unassembled WGS sequence"/>
</dbReference>
<accession>A0A919F538</accession>
<dbReference type="EMBL" id="BNBA01000001">
    <property type="protein sequence ID" value="GHH46663.1"/>
    <property type="molecule type" value="Genomic_DNA"/>
</dbReference>